<comment type="similarity">
    <text evidence="1">Belongs to the ABC transporter superfamily.</text>
</comment>
<dbReference type="InterPro" id="IPR050319">
    <property type="entry name" value="ABC_transp_ATP-bind"/>
</dbReference>
<feature type="domain" description="ABC transporter" evidence="5">
    <location>
        <begin position="42"/>
        <end position="100"/>
    </location>
</feature>
<dbReference type="InterPro" id="IPR003439">
    <property type="entry name" value="ABC_transporter-like_ATP-bd"/>
</dbReference>
<evidence type="ECO:0000256" key="2">
    <source>
        <dbReference type="ARBA" id="ARBA00022448"/>
    </source>
</evidence>
<dbReference type="GO" id="GO:0005524">
    <property type="term" value="F:ATP binding"/>
    <property type="evidence" value="ECO:0007669"/>
    <property type="project" value="UniProtKB-KW"/>
</dbReference>
<proteinExistence type="inferred from homology"/>
<evidence type="ECO:0000256" key="1">
    <source>
        <dbReference type="ARBA" id="ARBA00005417"/>
    </source>
</evidence>
<evidence type="ECO:0000259" key="5">
    <source>
        <dbReference type="Pfam" id="PF00005"/>
    </source>
</evidence>
<organism evidence="6 7">
    <name type="scientific">Tatumella ptyseos</name>
    <dbReference type="NCBI Taxonomy" id="82987"/>
    <lineage>
        <taxon>Bacteria</taxon>
        <taxon>Pseudomonadati</taxon>
        <taxon>Pseudomonadota</taxon>
        <taxon>Gammaproteobacteria</taxon>
        <taxon>Enterobacterales</taxon>
        <taxon>Erwiniaceae</taxon>
        <taxon>Tatumella</taxon>
    </lineage>
</organism>
<dbReference type="Gene3D" id="3.40.50.300">
    <property type="entry name" value="P-loop containing nucleotide triphosphate hydrolases"/>
    <property type="match status" value="1"/>
</dbReference>
<gene>
    <name evidence="6" type="primary">metN_1</name>
    <name evidence="6" type="ORF">NCTC11468_02031</name>
</gene>
<dbReference type="EC" id="3.6.3.-" evidence="6"/>
<reference evidence="6 7" key="1">
    <citation type="submission" date="2018-06" db="EMBL/GenBank/DDBJ databases">
        <authorList>
            <consortium name="Pathogen Informatics"/>
            <person name="Doyle S."/>
        </authorList>
    </citation>
    <scope>NUCLEOTIDE SEQUENCE [LARGE SCALE GENOMIC DNA]</scope>
    <source>
        <strain evidence="6 7">NCTC11468</strain>
    </source>
</reference>
<evidence type="ECO:0000256" key="4">
    <source>
        <dbReference type="ARBA" id="ARBA00022840"/>
    </source>
</evidence>
<sequence length="105" mass="11524">MITANETRNPLLLEVKNLKVWFEIKQKKQWFWQPAVNLKAVDGVSFKLHQGETLGVVGESGCGKSTLARAVIGLVKATEGSICWMGKELAGANAAEWQKARGISR</sequence>
<dbReference type="AlphaFoldDB" id="A0A2X5PP11"/>
<protein>
    <submittedName>
        <fullName evidence="6">Methionine import ATP-binding protein MetN</fullName>
        <ecNumber evidence="6">3.6.3.-</ecNumber>
    </submittedName>
</protein>
<dbReference type="PANTHER" id="PTHR43776:SF7">
    <property type="entry name" value="D,D-DIPEPTIDE TRANSPORT ATP-BINDING PROTEIN DDPF-RELATED"/>
    <property type="match status" value="1"/>
</dbReference>
<evidence type="ECO:0000313" key="6">
    <source>
        <dbReference type="EMBL" id="SQK75070.1"/>
    </source>
</evidence>
<dbReference type="SUPFAM" id="SSF52540">
    <property type="entry name" value="P-loop containing nucleoside triphosphate hydrolases"/>
    <property type="match status" value="1"/>
</dbReference>
<accession>A0A2X5PP11</accession>
<dbReference type="GO" id="GO:0016887">
    <property type="term" value="F:ATP hydrolysis activity"/>
    <property type="evidence" value="ECO:0007669"/>
    <property type="project" value="InterPro"/>
</dbReference>
<dbReference type="InterPro" id="IPR027417">
    <property type="entry name" value="P-loop_NTPase"/>
</dbReference>
<dbReference type="EMBL" id="LS483499">
    <property type="protein sequence ID" value="SQK75070.1"/>
    <property type="molecule type" value="Genomic_DNA"/>
</dbReference>
<dbReference type="Proteomes" id="UP000248758">
    <property type="component" value="Chromosome 1"/>
</dbReference>
<keyword evidence="2" id="KW-0813">Transport</keyword>
<evidence type="ECO:0000256" key="3">
    <source>
        <dbReference type="ARBA" id="ARBA00022741"/>
    </source>
</evidence>
<keyword evidence="6" id="KW-0378">Hydrolase</keyword>
<name>A0A2X5PP11_9GAMM</name>
<dbReference type="PANTHER" id="PTHR43776">
    <property type="entry name" value="TRANSPORT ATP-BINDING PROTEIN"/>
    <property type="match status" value="1"/>
</dbReference>
<dbReference type="Pfam" id="PF00005">
    <property type="entry name" value="ABC_tran"/>
    <property type="match status" value="1"/>
</dbReference>
<keyword evidence="3" id="KW-0547">Nucleotide-binding</keyword>
<dbReference type="KEGG" id="tpty:NCTC11468_02031"/>
<evidence type="ECO:0000313" key="7">
    <source>
        <dbReference type="Proteomes" id="UP000248758"/>
    </source>
</evidence>
<keyword evidence="4 6" id="KW-0067">ATP-binding</keyword>